<dbReference type="PANTHER" id="PTHR12409:SF0">
    <property type="entry name" value="PREFOLDIN SUBUNIT 3"/>
    <property type="match status" value="1"/>
</dbReference>
<dbReference type="GO" id="GO:0009409">
    <property type="term" value="P:response to cold"/>
    <property type="evidence" value="ECO:0007669"/>
    <property type="project" value="UniProtKB-ARBA"/>
</dbReference>
<evidence type="ECO:0000256" key="2">
    <source>
        <dbReference type="ARBA" id="ARBA00023186"/>
    </source>
</evidence>
<dbReference type="GO" id="GO:0006457">
    <property type="term" value="P:protein folding"/>
    <property type="evidence" value="ECO:0007669"/>
    <property type="project" value="UniProtKB-UniRule"/>
</dbReference>
<dbReference type="GO" id="GO:0015631">
    <property type="term" value="F:tubulin binding"/>
    <property type="evidence" value="ECO:0007669"/>
    <property type="project" value="TreeGrafter"/>
</dbReference>
<evidence type="ECO:0000256" key="1">
    <source>
        <dbReference type="ARBA" id="ARBA00010048"/>
    </source>
</evidence>
<evidence type="ECO:0000256" key="4">
    <source>
        <dbReference type="SAM" id="Coils"/>
    </source>
</evidence>
<dbReference type="Pfam" id="PF02996">
    <property type="entry name" value="Prefoldin"/>
    <property type="match status" value="1"/>
</dbReference>
<comment type="function">
    <text evidence="3">Binds specifically to cytosolic chaperonin (c-CPN) and transfers target proteins to it. Binds to nascent polypeptide chain and promotes folding in an environment in which there are many competing pathways for nonnative proteins.</text>
</comment>
<feature type="coiled-coil region" evidence="4">
    <location>
        <begin position="120"/>
        <end position="154"/>
    </location>
</feature>
<dbReference type="Gene3D" id="1.10.287.370">
    <property type="match status" value="1"/>
</dbReference>
<dbReference type="CDD" id="cd23156">
    <property type="entry name" value="Prefoldin_3"/>
    <property type="match status" value="1"/>
</dbReference>
<dbReference type="GO" id="GO:0016272">
    <property type="term" value="C:prefoldin complex"/>
    <property type="evidence" value="ECO:0007669"/>
    <property type="project" value="UniProtKB-UniRule"/>
</dbReference>
<dbReference type="InterPro" id="IPR009053">
    <property type="entry name" value="Prefoldin"/>
</dbReference>
<name>A0AAE0C006_9CHLO</name>
<dbReference type="GO" id="GO:0007021">
    <property type="term" value="P:tubulin complex assembly"/>
    <property type="evidence" value="ECO:0007669"/>
    <property type="project" value="TreeGrafter"/>
</dbReference>
<protein>
    <recommendedName>
        <fullName evidence="3">Prefoldin subunit 3</fullName>
    </recommendedName>
</protein>
<gene>
    <name evidence="6" type="ORF">CYMTET_45156</name>
    <name evidence="5" type="ORF">CYMTET_45158</name>
</gene>
<comment type="similarity">
    <text evidence="1 3">Belongs to the prefoldin subunit alpha family.</text>
</comment>
<dbReference type="InterPro" id="IPR016655">
    <property type="entry name" value="PFD3"/>
</dbReference>
<dbReference type="Proteomes" id="UP001190700">
    <property type="component" value="Unassembled WGS sequence"/>
</dbReference>
<proteinExistence type="inferred from homology"/>
<evidence type="ECO:0000256" key="3">
    <source>
        <dbReference type="PIRNR" id="PIRNR016396"/>
    </source>
</evidence>
<comment type="subunit">
    <text evidence="3">Heterohexamer of two PFD-alpha type and four PFD-beta type subunits.</text>
</comment>
<reference evidence="5 7" key="1">
    <citation type="journal article" date="2015" name="Genome Biol. Evol.">
        <title>Comparative Genomics of a Bacterivorous Green Alga Reveals Evolutionary Causalities and Consequences of Phago-Mixotrophic Mode of Nutrition.</title>
        <authorList>
            <person name="Burns J.A."/>
            <person name="Paasch A."/>
            <person name="Narechania A."/>
            <person name="Kim E."/>
        </authorList>
    </citation>
    <scope>NUCLEOTIDE SEQUENCE [LARGE SCALE GENOMIC DNA]</scope>
    <source>
        <strain evidence="5">PLY_AMNH</strain>
    </source>
</reference>
<dbReference type="PIRSF" id="PIRSF016396">
    <property type="entry name" value="Prefoldin_subunit_3"/>
    <property type="match status" value="1"/>
</dbReference>
<keyword evidence="2 3" id="KW-0143">Chaperone</keyword>
<sequence>MAEVERRTAEELGVPPAEFIEDVELYMKGKEAEPVLKELQDRYQQYKLAESRLQQMTLRLNNKVPDLKKGLEMVKLLIERAEAEEDTLVDYQLSDNVYAKAKIVKPKTVNLWLGANVMLEYTLEEAKELLTKNLANAQENLDNTRRDSVYLRDQVTVTEVSMARVYNYDVKRRREAATEETEEK</sequence>
<dbReference type="AlphaFoldDB" id="A0AAE0C006"/>
<organism evidence="5 7">
    <name type="scientific">Cymbomonas tetramitiformis</name>
    <dbReference type="NCBI Taxonomy" id="36881"/>
    <lineage>
        <taxon>Eukaryota</taxon>
        <taxon>Viridiplantae</taxon>
        <taxon>Chlorophyta</taxon>
        <taxon>Pyramimonadophyceae</taxon>
        <taxon>Pyramimonadales</taxon>
        <taxon>Pyramimonadaceae</taxon>
        <taxon>Cymbomonas</taxon>
    </lineage>
</organism>
<dbReference type="GO" id="GO:0007017">
    <property type="term" value="P:microtubule-based process"/>
    <property type="evidence" value="ECO:0007669"/>
    <property type="project" value="TreeGrafter"/>
</dbReference>
<dbReference type="GO" id="GO:0005737">
    <property type="term" value="C:cytoplasm"/>
    <property type="evidence" value="ECO:0007669"/>
    <property type="project" value="TreeGrafter"/>
</dbReference>
<accession>A0AAE0C006</accession>
<dbReference type="EMBL" id="LGRX02030826">
    <property type="protein sequence ID" value="KAK3245266.1"/>
    <property type="molecule type" value="Genomic_DNA"/>
</dbReference>
<dbReference type="EMBL" id="LGRX02030827">
    <property type="protein sequence ID" value="KAK3245264.1"/>
    <property type="molecule type" value="Genomic_DNA"/>
</dbReference>
<dbReference type="InterPro" id="IPR004127">
    <property type="entry name" value="Prefoldin_subunit_alpha"/>
</dbReference>
<evidence type="ECO:0000313" key="7">
    <source>
        <dbReference type="Proteomes" id="UP001190700"/>
    </source>
</evidence>
<dbReference type="SUPFAM" id="SSF46579">
    <property type="entry name" value="Prefoldin"/>
    <property type="match status" value="1"/>
</dbReference>
<evidence type="ECO:0000313" key="5">
    <source>
        <dbReference type="EMBL" id="KAK3245264.1"/>
    </source>
</evidence>
<reference evidence="5" key="2">
    <citation type="submission" date="2023-06" db="EMBL/GenBank/DDBJ databases">
        <title>Long-read-based genome assembly of the green algal bacterivore Cymbomonas tetramitiformis.</title>
        <authorList>
            <person name="Gyaltshen Y."/>
            <person name="Rozenberg A."/>
            <person name="Paasch A."/>
            <person name="Burns J.A."/>
            <person name="Warring S."/>
            <person name="Larson R."/>
            <person name="Maurer-Alcala X."/>
            <person name="Dacks J."/>
            <person name="Kim E."/>
        </authorList>
    </citation>
    <scope>NUCLEOTIDE SEQUENCE</scope>
    <source>
        <strain evidence="5">PLY_AMNH</strain>
    </source>
</reference>
<keyword evidence="7" id="KW-1185">Reference proteome</keyword>
<keyword evidence="4" id="KW-0175">Coiled coil</keyword>
<dbReference type="FunFam" id="1.10.287.370:FF:000001">
    <property type="entry name" value="Prefoldin subunit 3"/>
    <property type="match status" value="1"/>
</dbReference>
<evidence type="ECO:0000313" key="6">
    <source>
        <dbReference type="EMBL" id="KAK3245266.1"/>
    </source>
</evidence>
<comment type="caution">
    <text evidence="5">The sequence shown here is derived from an EMBL/GenBank/DDBJ whole genome shotgun (WGS) entry which is preliminary data.</text>
</comment>
<dbReference type="PANTHER" id="PTHR12409">
    <property type="entry name" value="PREFOLDIN SUBUNIT 3"/>
    <property type="match status" value="1"/>
</dbReference>